<name>A0A7W8C072_9BACT</name>
<dbReference type="AlphaFoldDB" id="A0A7W8C072"/>
<organism evidence="1 2">
    <name type="scientific">Desulfovibrio intestinalis</name>
    <dbReference type="NCBI Taxonomy" id="58621"/>
    <lineage>
        <taxon>Bacteria</taxon>
        <taxon>Pseudomonadati</taxon>
        <taxon>Thermodesulfobacteriota</taxon>
        <taxon>Desulfovibrionia</taxon>
        <taxon>Desulfovibrionales</taxon>
        <taxon>Desulfovibrionaceae</taxon>
        <taxon>Desulfovibrio</taxon>
    </lineage>
</organism>
<accession>A0A7W8C072</accession>
<reference evidence="1 2" key="1">
    <citation type="submission" date="2020-08" db="EMBL/GenBank/DDBJ databases">
        <title>Genomic Encyclopedia of Type Strains, Phase IV (KMG-IV): sequencing the most valuable type-strain genomes for metagenomic binning, comparative biology and taxonomic classification.</title>
        <authorList>
            <person name="Goeker M."/>
        </authorList>
    </citation>
    <scope>NUCLEOTIDE SEQUENCE [LARGE SCALE GENOMIC DNA]</scope>
    <source>
        <strain evidence="1 2">DSM 11275</strain>
    </source>
</reference>
<proteinExistence type="predicted"/>
<sequence>MSWRMRSALTGRPPGLVHSPIALDALPPGYPVRHAFGLFKTYCTKKISLPAQKKFYAISAFCGACFTKSHPGRATKTPCFNISDTISGYFSAISAQLPRVKFMPVLSARHPLLFHAGAARSIKTRSLRVWSAKERLGLHCGRVLMQAPGRFAVKTR</sequence>
<comment type="caution">
    <text evidence="1">The sequence shown here is derived from an EMBL/GenBank/DDBJ whole genome shotgun (WGS) entry which is preliminary data.</text>
</comment>
<dbReference type="EMBL" id="JACHGO010000003">
    <property type="protein sequence ID" value="MBB5143200.1"/>
    <property type="molecule type" value="Genomic_DNA"/>
</dbReference>
<dbReference type="Proteomes" id="UP000539075">
    <property type="component" value="Unassembled WGS sequence"/>
</dbReference>
<evidence type="ECO:0000313" key="1">
    <source>
        <dbReference type="EMBL" id="MBB5143200.1"/>
    </source>
</evidence>
<protein>
    <submittedName>
        <fullName evidence="1">Uncharacterized protein</fullName>
    </submittedName>
</protein>
<gene>
    <name evidence="1" type="ORF">HNQ38_001288</name>
</gene>
<evidence type="ECO:0000313" key="2">
    <source>
        <dbReference type="Proteomes" id="UP000539075"/>
    </source>
</evidence>
<keyword evidence="2" id="KW-1185">Reference proteome</keyword>